<protein>
    <submittedName>
        <fullName evidence="3">Glutamine--fructose-6-phosphate transaminase</fullName>
    </submittedName>
</protein>
<organism evidence="3 4">
    <name type="scientific">Hydromonas duriensis</name>
    <dbReference type="NCBI Taxonomy" id="1527608"/>
    <lineage>
        <taxon>Bacteria</taxon>
        <taxon>Pseudomonadati</taxon>
        <taxon>Pseudomonadota</taxon>
        <taxon>Betaproteobacteria</taxon>
        <taxon>Burkholderiales</taxon>
        <taxon>Burkholderiaceae</taxon>
        <taxon>Hydromonas</taxon>
    </lineage>
</organism>
<proteinExistence type="predicted"/>
<gene>
    <name evidence="3" type="ORF">DFR44_104129</name>
</gene>
<keyword evidence="1" id="KW-0677">Repeat</keyword>
<feature type="domain" description="SIS" evidence="2">
    <location>
        <begin position="200"/>
        <end position="336"/>
    </location>
</feature>
<dbReference type="CDD" id="cd05009">
    <property type="entry name" value="SIS_GlmS_GlmD_2"/>
    <property type="match status" value="1"/>
</dbReference>
<dbReference type="Proteomes" id="UP000294480">
    <property type="component" value="Unassembled WGS sequence"/>
</dbReference>
<reference evidence="3 4" key="1">
    <citation type="submission" date="2019-03" db="EMBL/GenBank/DDBJ databases">
        <title>Genomic Encyclopedia of Type Strains, Phase IV (KMG-IV): sequencing the most valuable type-strain genomes for metagenomic binning, comparative biology and taxonomic classification.</title>
        <authorList>
            <person name="Goeker M."/>
        </authorList>
    </citation>
    <scope>NUCLEOTIDE SEQUENCE [LARGE SCALE GENOMIC DNA]</scope>
    <source>
        <strain evidence="3 4">DSM 102852</strain>
    </source>
</reference>
<accession>A0A4R6YA50</accession>
<comment type="caution">
    <text evidence="3">The sequence shown here is derived from an EMBL/GenBank/DDBJ whole genome shotgun (WGS) entry which is preliminary data.</text>
</comment>
<feature type="domain" description="SIS" evidence="2">
    <location>
        <begin position="36"/>
        <end position="184"/>
    </location>
</feature>
<dbReference type="GO" id="GO:1901135">
    <property type="term" value="P:carbohydrate derivative metabolic process"/>
    <property type="evidence" value="ECO:0007669"/>
    <property type="project" value="InterPro"/>
</dbReference>
<sequence>MSKGNELNSLMYQEAKSAAQAVTKQQQNSDDLLKGIAQRLIALSPSCGLTVARGSSDHAANYFAYLTMQRMGIPMVSLPMSLQTMYQAPLKVKGQFAVALSQSGKSHDLLQTMQQLRDLGAYTVGMVNDVTAPLGKVVHDLVALDAGLERSVAATKSYIASLTAAARLVAHWSSDSNLLTGLNELPEQLKMGECYDWSAAIPVLQNAERIMIVGRGLGFSIALEAALKLKETCGIQAEAFSAAEIKHGPMALVEQGYPLLVFAPKGQAQEGLLALATEMQGRGANVILAASSDVAQRHLTIGTTCDEALDPILAIQAFYLMAARLAEAKGLNPDEPRHLSKVTVTV</sequence>
<dbReference type="InterPro" id="IPR046348">
    <property type="entry name" value="SIS_dom_sf"/>
</dbReference>
<dbReference type="Pfam" id="PF01380">
    <property type="entry name" value="SIS"/>
    <property type="match status" value="2"/>
</dbReference>
<name>A0A4R6YA50_9BURK</name>
<keyword evidence="4" id="KW-1185">Reference proteome</keyword>
<dbReference type="GO" id="GO:0097367">
    <property type="term" value="F:carbohydrate derivative binding"/>
    <property type="evidence" value="ECO:0007669"/>
    <property type="project" value="InterPro"/>
</dbReference>
<evidence type="ECO:0000313" key="3">
    <source>
        <dbReference type="EMBL" id="TDR32410.1"/>
    </source>
</evidence>
<evidence type="ECO:0000313" key="4">
    <source>
        <dbReference type="Proteomes" id="UP000294480"/>
    </source>
</evidence>
<dbReference type="InterPro" id="IPR001347">
    <property type="entry name" value="SIS_dom"/>
</dbReference>
<evidence type="ECO:0000256" key="1">
    <source>
        <dbReference type="ARBA" id="ARBA00022737"/>
    </source>
</evidence>
<dbReference type="EMBL" id="SNZE01000004">
    <property type="protein sequence ID" value="TDR32410.1"/>
    <property type="molecule type" value="Genomic_DNA"/>
</dbReference>
<dbReference type="PROSITE" id="PS51464">
    <property type="entry name" value="SIS"/>
    <property type="match status" value="2"/>
</dbReference>
<dbReference type="PANTHER" id="PTHR10937:SF8">
    <property type="entry name" value="AMINOTRANSFERASE-RELATED"/>
    <property type="match status" value="1"/>
</dbReference>
<dbReference type="Gene3D" id="3.40.50.10490">
    <property type="entry name" value="Glucose-6-phosphate isomerase like protein, domain 1"/>
    <property type="match status" value="2"/>
</dbReference>
<dbReference type="AlphaFoldDB" id="A0A4R6YA50"/>
<dbReference type="InterPro" id="IPR035466">
    <property type="entry name" value="GlmS/AgaS_SIS"/>
</dbReference>
<evidence type="ECO:0000259" key="2">
    <source>
        <dbReference type="PROSITE" id="PS51464"/>
    </source>
</evidence>
<dbReference type="CDD" id="cd05008">
    <property type="entry name" value="SIS_GlmS_GlmD_1"/>
    <property type="match status" value="1"/>
</dbReference>
<dbReference type="SUPFAM" id="SSF53697">
    <property type="entry name" value="SIS domain"/>
    <property type="match status" value="1"/>
</dbReference>
<dbReference type="PANTHER" id="PTHR10937">
    <property type="entry name" value="GLUCOSAMINE--FRUCTOSE-6-PHOSPHATE AMINOTRANSFERASE, ISOMERIZING"/>
    <property type="match status" value="1"/>
</dbReference>
<dbReference type="InterPro" id="IPR035490">
    <property type="entry name" value="GlmS/FrlB_SIS"/>
</dbReference>